<dbReference type="EMBL" id="BNAY01000001">
    <property type="protein sequence ID" value="GHH04727.1"/>
    <property type="molecule type" value="Genomic_DNA"/>
</dbReference>
<dbReference type="Proteomes" id="UP000635387">
    <property type="component" value="Unassembled WGS sequence"/>
</dbReference>
<accession>A0ABQ3L7E9</accession>
<dbReference type="RefSeq" id="WP_229907579.1">
    <property type="nucleotide sequence ID" value="NZ_BNAY01000001.1"/>
</dbReference>
<sequence length="170" mass="18259">MKSTSLAVLRISIGLIFLWAFADKAFGFGYATTSNNAWVNGGSPTKGFLSHVDVGPFAGTLRSWAGAAWADWLFMIGLLGIGLAVTVGIGLWISAFTGTVMMALMWVAEWPPARTTITGEPSLSTNPVIDYHFVYAVVLIAVAATAAGNHLGLGGRWSRLSFVEHNRWLR</sequence>
<name>A0ABQ3L7E9_9PSEU</name>
<evidence type="ECO:0000313" key="2">
    <source>
        <dbReference type="EMBL" id="GHH04727.1"/>
    </source>
</evidence>
<evidence type="ECO:0000256" key="1">
    <source>
        <dbReference type="SAM" id="Phobius"/>
    </source>
</evidence>
<evidence type="ECO:0000313" key="3">
    <source>
        <dbReference type="Proteomes" id="UP000635387"/>
    </source>
</evidence>
<gene>
    <name evidence="2" type="ORF">GCM10017790_07910</name>
</gene>
<evidence type="ECO:0008006" key="4">
    <source>
        <dbReference type="Google" id="ProtNLM"/>
    </source>
</evidence>
<feature type="transmembrane region" description="Helical" evidence="1">
    <location>
        <begin position="128"/>
        <end position="151"/>
    </location>
</feature>
<comment type="caution">
    <text evidence="2">The sequence shown here is derived from an EMBL/GenBank/DDBJ whole genome shotgun (WGS) entry which is preliminary data.</text>
</comment>
<keyword evidence="1" id="KW-1133">Transmembrane helix</keyword>
<keyword evidence="1" id="KW-0472">Membrane</keyword>
<protein>
    <recommendedName>
        <fullName evidence="4">DoxX family protein</fullName>
    </recommendedName>
</protein>
<keyword evidence="1" id="KW-0812">Transmembrane</keyword>
<keyword evidence="3" id="KW-1185">Reference proteome</keyword>
<organism evidence="2 3">
    <name type="scientific">Amycolatopsis oliviviridis</name>
    <dbReference type="NCBI Taxonomy" id="1471590"/>
    <lineage>
        <taxon>Bacteria</taxon>
        <taxon>Bacillati</taxon>
        <taxon>Actinomycetota</taxon>
        <taxon>Actinomycetes</taxon>
        <taxon>Pseudonocardiales</taxon>
        <taxon>Pseudonocardiaceae</taxon>
        <taxon>Amycolatopsis</taxon>
    </lineage>
</organism>
<proteinExistence type="predicted"/>
<reference evidence="3" key="1">
    <citation type="journal article" date="2019" name="Int. J. Syst. Evol. Microbiol.">
        <title>The Global Catalogue of Microorganisms (GCM) 10K type strain sequencing project: providing services to taxonomists for standard genome sequencing and annotation.</title>
        <authorList>
            <consortium name="The Broad Institute Genomics Platform"/>
            <consortium name="The Broad Institute Genome Sequencing Center for Infectious Disease"/>
            <person name="Wu L."/>
            <person name="Ma J."/>
        </authorList>
    </citation>
    <scope>NUCLEOTIDE SEQUENCE [LARGE SCALE GENOMIC DNA]</scope>
    <source>
        <strain evidence="3">CGMCC 4.7683</strain>
    </source>
</reference>